<organism evidence="2 3">
    <name type="scientific">[Myrmecia] bisecta</name>
    <dbReference type="NCBI Taxonomy" id="41462"/>
    <lineage>
        <taxon>Eukaryota</taxon>
        <taxon>Viridiplantae</taxon>
        <taxon>Chlorophyta</taxon>
        <taxon>core chlorophytes</taxon>
        <taxon>Trebouxiophyceae</taxon>
        <taxon>Trebouxiales</taxon>
        <taxon>Trebouxiaceae</taxon>
        <taxon>Myrmecia</taxon>
    </lineage>
</organism>
<dbReference type="EMBL" id="JALJOR010000002">
    <property type="protein sequence ID" value="KAK9823186.1"/>
    <property type="molecule type" value="Genomic_DNA"/>
</dbReference>
<feature type="compositionally biased region" description="Polar residues" evidence="1">
    <location>
        <begin position="1"/>
        <end position="10"/>
    </location>
</feature>
<protein>
    <submittedName>
        <fullName evidence="2">Uncharacterized protein</fullName>
    </submittedName>
</protein>
<evidence type="ECO:0000313" key="3">
    <source>
        <dbReference type="Proteomes" id="UP001489004"/>
    </source>
</evidence>
<dbReference type="Proteomes" id="UP001489004">
    <property type="component" value="Unassembled WGS sequence"/>
</dbReference>
<sequence>MPGRSGQSAPPQIPMPDDAFMRFSGKISGIVDDLADVMAMLTEMVPQHAPGQRWDGSVAEEHTAAPLSDVHTSPSRRPDKPASPSPGFGSKRRSGELSLSLSGGGPFRAFQPVQQHAQHVLQAPRPQQQGQRGGYQAQQAQQPPISPASTSRPPAMPRQTSYEAMALLPKKRRLVKNDQGSEGSDSHHSL</sequence>
<keyword evidence="3" id="KW-1185">Reference proteome</keyword>
<gene>
    <name evidence="2" type="ORF">WJX72_000910</name>
</gene>
<evidence type="ECO:0000256" key="1">
    <source>
        <dbReference type="SAM" id="MobiDB-lite"/>
    </source>
</evidence>
<dbReference type="AlphaFoldDB" id="A0AAW1QNT8"/>
<proteinExistence type="predicted"/>
<comment type="caution">
    <text evidence="2">The sequence shown here is derived from an EMBL/GenBank/DDBJ whole genome shotgun (WGS) entry which is preliminary data.</text>
</comment>
<feature type="region of interest" description="Disordered" evidence="1">
    <location>
        <begin position="48"/>
        <end position="190"/>
    </location>
</feature>
<feature type="compositionally biased region" description="Polar residues" evidence="1">
    <location>
        <begin position="147"/>
        <end position="162"/>
    </location>
</feature>
<feature type="region of interest" description="Disordered" evidence="1">
    <location>
        <begin position="1"/>
        <end position="20"/>
    </location>
</feature>
<reference evidence="2 3" key="1">
    <citation type="journal article" date="2024" name="Nat. Commun.">
        <title>Phylogenomics reveals the evolutionary origins of lichenization in chlorophyte algae.</title>
        <authorList>
            <person name="Puginier C."/>
            <person name="Libourel C."/>
            <person name="Otte J."/>
            <person name="Skaloud P."/>
            <person name="Haon M."/>
            <person name="Grisel S."/>
            <person name="Petersen M."/>
            <person name="Berrin J.G."/>
            <person name="Delaux P.M."/>
            <person name="Dal Grande F."/>
            <person name="Keller J."/>
        </authorList>
    </citation>
    <scope>NUCLEOTIDE SEQUENCE [LARGE SCALE GENOMIC DNA]</scope>
    <source>
        <strain evidence="2 3">SAG 2043</strain>
    </source>
</reference>
<name>A0AAW1QNT8_9CHLO</name>
<evidence type="ECO:0000313" key="2">
    <source>
        <dbReference type="EMBL" id="KAK9823186.1"/>
    </source>
</evidence>
<accession>A0AAW1QNT8</accession>
<feature type="compositionally biased region" description="Low complexity" evidence="1">
    <location>
        <begin position="122"/>
        <end position="143"/>
    </location>
</feature>